<feature type="domain" description="Glucose-methanol-choline oxidoreductase N-terminal" evidence="6">
    <location>
        <begin position="258"/>
        <end position="272"/>
    </location>
</feature>
<dbReference type="Gene3D" id="3.30.560.10">
    <property type="entry name" value="Glucose Oxidase, domain 3"/>
    <property type="match status" value="1"/>
</dbReference>
<comment type="similarity">
    <text evidence="2">Belongs to the GMC oxidoreductase family.</text>
</comment>
<comment type="cofactor">
    <cofactor evidence="1 5">
        <name>FAD</name>
        <dbReference type="ChEBI" id="CHEBI:57692"/>
    </cofactor>
</comment>
<dbReference type="GO" id="GO:0050660">
    <property type="term" value="F:flavin adenine dinucleotide binding"/>
    <property type="evidence" value="ECO:0007669"/>
    <property type="project" value="InterPro"/>
</dbReference>
<keyword evidence="3" id="KW-0285">Flavoprotein</keyword>
<dbReference type="Pfam" id="PF05199">
    <property type="entry name" value="GMC_oxred_C"/>
    <property type="match status" value="1"/>
</dbReference>
<dbReference type="GO" id="GO:0016614">
    <property type="term" value="F:oxidoreductase activity, acting on CH-OH group of donors"/>
    <property type="evidence" value="ECO:0007669"/>
    <property type="project" value="InterPro"/>
</dbReference>
<name>A0A6N4WDC5_9MYCO</name>
<organism evidence="7 8">
    <name type="scientific">Mycolicibacterium anyangense</name>
    <dbReference type="NCBI Taxonomy" id="1431246"/>
    <lineage>
        <taxon>Bacteria</taxon>
        <taxon>Bacillati</taxon>
        <taxon>Actinomycetota</taxon>
        <taxon>Actinomycetes</taxon>
        <taxon>Mycobacteriales</taxon>
        <taxon>Mycobacteriaceae</taxon>
        <taxon>Mycolicibacterium</taxon>
    </lineage>
</organism>
<evidence type="ECO:0000259" key="6">
    <source>
        <dbReference type="PROSITE" id="PS00624"/>
    </source>
</evidence>
<evidence type="ECO:0000256" key="1">
    <source>
        <dbReference type="ARBA" id="ARBA00001974"/>
    </source>
</evidence>
<dbReference type="Proteomes" id="UP000467249">
    <property type="component" value="Chromosome"/>
</dbReference>
<dbReference type="InterPro" id="IPR007867">
    <property type="entry name" value="GMC_OxRtase_C"/>
</dbReference>
<dbReference type="SUPFAM" id="SSF54373">
    <property type="entry name" value="FAD-linked reductases, C-terminal domain"/>
    <property type="match status" value="1"/>
</dbReference>
<evidence type="ECO:0000256" key="2">
    <source>
        <dbReference type="ARBA" id="ARBA00010790"/>
    </source>
</evidence>
<dbReference type="Gene3D" id="3.50.50.60">
    <property type="entry name" value="FAD/NAD(P)-binding domain"/>
    <property type="match status" value="1"/>
</dbReference>
<proteinExistence type="inferred from homology"/>
<evidence type="ECO:0000256" key="3">
    <source>
        <dbReference type="ARBA" id="ARBA00022630"/>
    </source>
</evidence>
<evidence type="ECO:0000256" key="5">
    <source>
        <dbReference type="PIRSR" id="PIRSR000137-2"/>
    </source>
</evidence>
<dbReference type="InterPro" id="IPR036188">
    <property type="entry name" value="FAD/NAD-bd_sf"/>
</dbReference>
<dbReference type="InterPro" id="IPR012132">
    <property type="entry name" value="GMC_OxRdtase"/>
</dbReference>
<keyword evidence="8" id="KW-1185">Reference proteome</keyword>
<feature type="binding site" evidence="5">
    <location>
        <position position="445"/>
    </location>
    <ligand>
        <name>substrate</name>
    </ligand>
</feature>
<dbReference type="PANTHER" id="PTHR11552:SF147">
    <property type="entry name" value="CHOLINE DEHYDROGENASE, MITOCHONDRIAL"/>
    <property type="match status" value="1"/>
</dbReference>
<dbReference type="PIRSF" id="PIRSF000137">
    <property type="entry name" value="Alcohol_oxidase"/>
    <property type="match status" value="1"/>
</dbReference>
<dbReference type="SUPFAM" id="SSF51905">
    <property type="entry name" value="FAD/NAD(P)-binding domain"/>
    <property type="match status" value="1"/>
</dbReference>
<protein>
    <submittedName>
        <fullName evidence="7">Choline dehydrogenase</fullName>
    </submittedName>
</protein>
<evidence type="ECO:0000313" key="8">
    <source>
        <dbReference type="Proteomes" id="UP000467249"/>
    </source>
</evidence>
<gene>
    <name evidence="7" type="ORF">MANY_32990</name>
</gene>
<dbReference type="EMBL" id="AP022620">
    <property type="protein sequence ID" value="BBZ77962.1"/>
    <property type="molecule type" value="Genomic_DNA"/>
</dbReference>
<evidence type="ECO:0000313" key="7">
    <source>
        <dbReference type="EMBL" id="BBZ77962.1"/>
    </source>
</evidence>
<evidence type="ECO:0000256" key="4">
    <source>
        <dbReference type="ARBA" id="ARBA00022827"/>
    </source>
</evidence>
<dbReference type="InterPro" id="IPR000172">
    <property type="entry name" value="GMC_OxRdtase_N"/>
</dbReference>
<dbReference type="KEGG" id="many:MANY_32990"/>
<accession>A0A6N4WDC5</accession>
<reference evidence="7 8" key="1">
    <citation type="journal article" date="2019" name="Emerg. Microbes Infect.">
        <title>Comprehensive subspecies identification of 175 nontuberculous mycobacteria species based on 7547 genomic profiles.</title>
        <authorList>
            <person name="Matsumoto Y."/>
            <person name="Kinjo T."/>
            <person name="Motooka D."/>
            <person name="Nabeya D."/>
            <person name="Jung N."/>
            <person name="Uechi K."/>
            <person name="Horii T."/>
            <person name="Iida T."/>
            <person name="Fujita J."/>
            <person name="Nakamura S."/>
        </authorList>
    </citation>
    <scope>NUCLEOTIDE SEQUENCE [LARGE SCALE GENOMIC DNA]</scope>
    <source>
        <strain evidence="7 8">JCM 30275</strain>
    </source>
</reference>
<feature type="binding site" evidence="5">
    <location>
        <begin position="94"/>
        <end position="97"/>
    </location>
    <ligand>
        <name>FAD</name>
        <dbReference type="ChEBI" id="CHEBI:57692"/>
    </ligand>
</feature>
<dbReference type="Pfam" id="PF00732">
    <property type="entry name" value="GMC_oxred_N"/>
    <property type="match status" value="1"/>
</dbReference>
<sequence>MHSVLTSYDYVIVGAGSAGSVIAARLSEDPASRVLLLESGPADTKPEILAPPAWPALWGTEIDYSYNTVPQAGTVGLAHNWPRGHTLGGSSSINAMVYLRGHRSDFDGWSQAGCTGWDYESLLPYFRRMETVRDGDPRYRGTDGPMHPAPAAPEVANPLSKVFLDAAVDTGFPLTDDFNGSDAEGAGWHDLSISGGVRQSTAAAYLHPARDRANLTVMTDSRAHKLRFVGNRCTGVDVVQAGRELTVYAEAEVVISAGAVDSPRLLLLSGIGPAAELGAAGVSVIHDLPGVGRNLHDHPLCGVVYEAAQPIPAGRTNHAETSLLWRSTTALAGPDMQLMFIHVPFHPPHLTAPPNSYTLAVATVPEARGSIRLAGPDPATPPLIDPNYLGVESDVQRMVHGVEVAREVAAAEPFAPWRAREVLPGPDVTDEAALRDFVARGTGTYYHPVGTCAMGIGPDAVVGPDLRVHGLRGLRVADASVMPRLMPVNTNAAAIMIGEKAADLLR</sequence>
<dbReference type="PROSITE" id="PS00624">
    <property type="entry name" value="GMC_OXRED_2"/>
    <property type="match status" value="1"/>
</dbReference>
<keyword evidence="4 5" id="KW-0274">FAD</keyword>
<dbReference type="PANTHER" id="PTHR11552">
    <property type="entry name" value="GLUCOSE-METHANOL-CHOLINE GMC OXIDOREDUCTASE"/>
    <property type="match status" value="1"/>
</dbReference>
<dbReference type="AlphaFoldDB" id="A0A6N4WDC5"/>